<keyword evidence="1" id="KW-0732">Signal</keyword>
<feature type="signal peptide" evidence="1">
    <location>
        <begin position="1"/>
        <end position="22"/>
    </location>
</feature>
<organism evidence="2 3">
    <name type="scientific">Apiospora marii</name>
    <dbReference type="NCBI Taxonomy" id="335849"/>
    <lineage>
        <taxon>Eukaryota</taxon>
        <taxon>Fungi</taxon>
        <taxon>Dikarya</taxon>
        <taxon>Ascomycota</taxon>
        <taxon>Pezizomycotina</taxon>
        <taxon>Sordariomycetes</taxon>
        <taxon>Xylariomycetidae</taxon>
        <taxon>Amphisphaeriales</taxon>
        <taxon>Apiosporaceae</taxon>
        <taxon>Apiospora</taxon>
    </lineage>
</organism>
<reference evidence="2 3" key="1">
    <citation type="submission" date="2023-01" db="EMBL/GenBank/DDBJ databases">
        <title>Analysis of 21 Apiospora genomes using comparative genomics revels a genus with tremendous synthesis potential of carbohydrate active enzymes and secondary metabolites.</title>
        <authorList>
            <person name="Sorensen T."/>
        </authorList>
    </citation>
    <scope>NUCLEOTIDE SEQUENCE [LARGE SCALE GENOMIC DNA]</scope>
    <source>
        <strain evidence="2 3">CBS 20057</strain>
    </source>
</reference>
<evidence type="ECO:0000256" key="1">
    <source>
        <dbReference type="SAM" id="SignalP"/>
    </source>
</evidence>
<proteinExistence type="predicted"/>
<accession>A0ABR1S9D0</accession>
<protein>
    <submittedName>
        <fullName evidence="2">Uncharacterized protein</fullName>
    </submittedName>
</protein>
<dbReference type="Pfam" id="PF12296">
    <property type="entry name" value="HsbA"/>
    <property type="match status" value="1"/>
</dbReference>
<dbReference type="EMBL" id="JAQQWI010000007">
    <property type="protein sequence ID" value="KAK8028398.1"/>
    <property type="molecule type" value="Genomic_DNA"/>
</dbReference>
<dbReference type="InterPro" id="IPR021054">
    <property type="entry name" value="Cell_wall_mannoprotein_1"/>
</dbReference>
<evidence type="ECO:0000313" key="2">
    <source>
        <dbReference type="EMBL" id="KAK8028398.1"/>
    </source>
</evidence>
<keyword evidence="3" id="KW-1185">Reference proteome</keyword>
<dbReference type="PANTHER" id="PTHR38123:SF1">
    <property type="entry name" value="HYDROPHOBIC SURFACE BINDING PROTEIN"/>
    <property type="match status" value="1"/>
</dbReference>
<dbReference type="Proteomes" id="UP001396898">
    <property type="component" value="Unassembled WGS sequence"/>
</dbReference>
<evidence type="ECO:0000313" key="3">
    <source>
        <dbReference type="Proteomes" id="UP001396898"/>
    </source>
</evidence>
<feature type="chain" id="PRO_5045279814" evidence="1">
    <location>
        <begin position="23"/>
        <end position="247"/>
    </location>
</feature>
<name>A0ABR1S9D0_9PEZI</name>
<comment type="caution">
    <text evidence="2">The sequence shown here is derived from an EMBL/GenBank/DDBJ whole genome shotgun (WGS) entry which is preliminary data.</text>
</comment>
<gene>
    <name evidence="2" type="ORF">PG991_005454</name>
</gene>
<sequence>MQFYITTFAVAAYLAAQSGASALPPHANIIRGAAAPEGGAQDIIAKIGAVSDGLDGWAGAINNYKIGYLSLVPADKAEKATEAALDDATASVKKTKPLKDKENSAVAGQVAAMLPKVKAVAGALKEKAPIMMKEGVGGKVVEDAAGVQNKMDQLFASLQVVMTAQTQPGLRKAMVGVDKVLSQTQATFSGGKMTAAELTNQGLAASNQTAKASQTAPISDGVSWRQGWCGITTVWTIAAVVGLVAVI</sequence>
<dbReference type="PANTHER" id="PTHR38123">
    <property type="entry name" value="CELL WALL SERINE-THREONINE-RICH GALACTOMANNOPROTEIN MP1 (AFU_ORTHOLOGUE AFUA_4G03240)"/>
    <property type="match status" value="1"/>
</dbReference>